<dbReference type="EMBL" id="LR031878">
    <property type="protein sequence ID" value="VDD49714.1"/>
    <property type="molecule type" value="Genomic_DNA"/>
</dbReference>
<proteinExistence type="predicted"/>
<dbReference type="AlphaFoldDB" id="A0A3P6FPK3"/>
<organism evidence="1">
    <name type="scientific">Brassica oleracea</name>
    <name type="common">Wild cabbage</name>
    <dbReference type="NCBI Taxonomy" id="3712"/>
    <lineage>
        <taxon>Eukaryota</taxon>
        <taxon>Viridiplantae</taxon>
        <taxon>Streptophyta</taxon>
        <taxon>Embryophyta</taxon>
        <taxon>Tracheophyta</taxon>
        <taxon>Spermatophyta</taxon>
        <taxon>Magnoliopsida</taxon>
        <taxon>eudicotyledons</taxon>
        <taxon>Gunneridae</taxon>
        <taxon>Pentapetalae</taxon>
        <taxon>rosids</taxon>
        <taxon>malvids</taxon>
        <taxon>Brassicales</taxon>
        <taxon>Brassicaceae</taxon>
        <taxon>Brassiceae</taxon>
        <taxon>Brassica</taxon>
    </lineage>
</organism>
<protein>
    <submittedName>
        <fullName evidence="1">Uncharacterized protein</fullName>
    </submittedName>
</protein>
<name>A0A3P6FPK3_BRAOL</name>
<accession>A0A3P6FPK3</accession>
<evidence type="ECO:0000313" key="1">
    <source>
        <dbReference type="EMBL" id="VDD49714.1"/>
    </source>
</evidence>
<reference evidence="1" key="1">
    <citation type="submission" date="2018-11" db="EMBL/GenBank/DDBJ databases">
        <authorList>
            <consortium name="Genoscope - CEA"/>
            <person name="William W."/>
        </authorList>
    </citation>
    <scope>NUCLEOTIDE SEQUENCE</scope>
</reference>
<gene>
    <name evidence="1" type="ORF">BOLC1T02103H</name>
</gene>
<sequence>METHNQGRQFLCPSIFLDSSVPRSFSTSIPLYRSN</sequence>